<dbReference type="Proteomes" id="UP000887580">
    <property type="component" value="Unplaced"/>
</dbReference>
<sequence>MVHYKLIYFDVRGRAEAIRQLFKLAKVEFEDSRIDMETWATSWNQTTPFGQVPVLEVNGKQIAQTNAILRYVGHEFGFAGTNSLENAQIDALADLLLDAQAADGLKQWPLVILGAIKEDKVAFFKEKVRPQLHHYAGLYEKYLVEHGRPSFILDNVTWVDVLAAEYFTRFAEFGEPDALEAFPHIISLIERVHNLPEIKKHIQERKPTAF</sequence>
<reference evidence="2" key="1">
    <citation type="submission" date="2022-11" db="UniProtKB">
        <authorList>
            <consortium name="WormBaseParasite"/>
        </authorList>
    </citation>
    <scope>IDENTIFICATION</scope>
</reference>
<name>A0AC35EZ17_9BILA</name>
<dbReference type="WBParaSite" id="PS1159_v2.g12158.t1">
    <property type="protein sequence ID" value="PS1159_v2.g12158.t1"/>
    <property type="gene ID" value="PS1159_v2.g12158"/>
</dbReference>
<evidence type="ECO:0000313" key="2">
    <source>
        <dbReference type="WBParaSite" id="PS1159_v2.g12158.t1"/>
    </source>
</evidence>
<proteinExistence type="predicted"/>
<organism evidence="1 2">
    <name type="scientific">Panagrolaimus sp. PS1159</name>
    <dbReference type="NCBI Taxonomy" id="55785"/>
    <lineage>
        <taxon>Eukaryota</taxon>
        <taxon>Metazoa</taxon>
        <taxon>Ecdysozoa</taxon>
        <taxon>Nematoda</taxon>
        <taxon>Chromadorea</taxon>
        <taxon>Rhabditida</taxon>
        <taxon>Tylenchina</taxon>
        <taxon>Panagrolaimomorpha</taxon>
        <taxon>Panagrolaimoidea</taxon>
        <taxon>Panagrolaimidae</taxon>
        <taxon>Panagrolaimus</taxon>
    </lineage>
</organism>
<protein>
    <submittedName>
        <fullName evidence="2">Glutathione S-transferase</fullName>
    </submittedName>
</protein>
<evidence type="ECO:0000313" key="1">
    <source>
        <dbReference type="Proteomes" id="UP000887580"/>
    </source>
</evidence>
<accession>A0AC35EZ17</accession>